<dbReference type="RefSeq" id="WP_084017176.1">
    <property type="nucleotide sequence ID" value="NZ_FWXS01000004.1"/>
</dbReference>
<evidence type="ECO:0000313" key="3">
    <source>
        <dbReference type="Proteomes" id="UP000192393"/>
    </source>
</evidence>
<dbReference type="PANTHER" id="PTHR12526:SF630">
    <property type="entry name" value="GLYCOSYLTRANSFERASE"/>
    <property type="match status" value="1"/>
</dbReference>
<proteinExistence type="predicted"/>
<gene>
    <name evidence="2" type="ORF">SAMN06296427_104267</name>
</gene>
<dbReference type="SUPFAM" id="SSF53756">
    <property type="entry name" value="UDP-Glycosyltransferase/glycogen phosphorylase"/>
    <property type="match status" value="1"/>
</dbReference>
<dbReference type="Proteomes" id="UP000192393">
    <property type="component" value="Unassembled WGS sequence"/>
</dbReference>
<dbReference type="Pfam" id="PF00534">
    <property type="entry name" value="Glycos_transf_1"/>
    <property type="match status" value="1"/>
</dbReference>
<dbReference type="Gene3D" id="3.40.50.2000">
    <property type="entry name" value="Glycogen Phosphorylase B"/>
    <property type="match status" value="2"/>
</dbReference>
<reference evidence="2 3" key="1">
    <citation type="submission" date="2017-04" db="EMBL/GenBank/DDBJ databases">
        <authorList>
            <person name="Afonso C.L."/>
            <person name="Miller P.J."/>
            <person name="Scott M.A."/>
            <person name="Spackman E."/>
            <person name="Goraichik I."/>
            <person name="Dimitrov K.M."/>
            <person name="Suarez D.L."/>
            <person name="Swayne D.E."/>
        </authorList>
    </citation>
    <scope>NUCLEOTIDE SEQUENCE [LARGE SCALE GENOMIC DNA]</scope>
    <source>
        <strain evidence="2 3">CGMCC 1.12708</strain>
    </source>
</reference>
<keyword evidence="3" id="KW-1185">Reference proteome</keyword>
<dbReference type="PANTHER" id="PTHR12526">
    <property type="entry name" value="GLYCOSYLTRANSFERASE"/>
    <property type="match status" value="1"/>
</dbReference>
<evidence type="ECO:0000259" key="1">
    <source>
        <dbReference type="Pfam" id="PF00534"/>
    </source>
</evidence>
<keyword evidence="2" id="KW-0808">Transferase</keyword>
<feature type="domain" description="Glycosyl transferase family 1" evidence="1">
    <location>
        <begin position="200"/>
        <end position="356"/>
    </location>
</feature>
<dbReference type="AlphaFoldDB" id="A0A1W2ALP2"/>
<evidence type="ECO:0000313" key="2">
    <source>
        <dbReference type="EMBL" id="SMC61432.1"/>
    </source>
</evidence>
<dbReference type="EMBL" id="FWXS01000004">
    <property type="protein sequence ID" value="SMC61432.1"/>
    <property type="molecule type" value="Genomic_DNA"/>
</dbReference>
<dbReference type="CDD" id="cd03811">
    <property type="entry name" value="GT4_GT28_WabH-like"/>
    <property type="match status" value="1"/>
</dbReference>
<dbReference type="GO" id="GO:0016757">
    <property type="term" value="F:glycosyltransferase activity"/>
    <property type="evidence" value="ECO:0007669"/>
    <property type="project" value="InterPro"/>
</dbReference>
<dbReference type="STRING" id="1434700.SAMN06296427_104267"/>
<organism evidence="2 3">
    <name type="scientific">Moheibacter sediminis</name>
    <dbReference type="NCBI Taxonomy" id="1434700"/>
    <lineage>
        <taxon>Bacteria</taxon>
        <taxon>Pseudomonadati</taxon>
        <taxon>Bacteroidota</taxon>
        <taxon>Flavobacteriia</taxon>
        <taxon>Flavobacteriales</taxon>
        <taxon>Weeksellaceae</taxon>
        <taxon>Moheibacter</taxon>
    </lineage>
</organism>
<sequence>MKKKILIRIGSLRHGGAEKVLTILLQNLSSDKYEVDLLLNNRYGKYLPEIPDWVNIKHIINAGSISTNKPHEIPIKAFRVLYFKLLETFPAIIYNQILKGKKYDVEIAANHNLLEEMLKSPHKNSRKIIWIHNDLSSLKNFPPQRIQKFFGYDKIMVISDKIKQTFEDLAKNETQRKKIIRIYNPLDTSEFSRKSLLSAEKYKFDDSTYTFVGIGTVDSQKGFDRLIKVHKKLIDEGLHHKILIIGDGPDFDKTQKIAEDLGVSQTFTMIGFVDNPYPYIKNADAFILSSRYEGFPTVLYEAITLQKTIVSTDVSGAADMLDNGNLGLIIENSEEGIYKGMKEVLTQPELGKSYQNKIANFVQPFTLENSVRKIEEIIDVT</sequence>
<dbReference type="InterPro" id="IPR001296">
    <property type="entry name" value="Glyco_trans_1"/>
</dbReference>
<protein>
    <submittedName>
        <fullName evidence="2">Glycosyltransferase involved in cell wall bisynthesis</fullName>
    </submittedName>
</protein>
<name>A0A1W2ALP2_9FLAO</name>
<accession>A0A1W2ALP2</accession>